<dbReference type="EMBL" id="JAIQCJ010000090">
    <property type="protein sequence ID" value="KAJ8798065.1"/>
    <property type="molecule type" value="Genomic_DNA"/>
</dbReference>
<dbReference type="GO" id="GO:0005540">
    <property type="term" value="F:hyaluronic acid binding"/>
    <property type="evidence" value="ECO:0007669"/>
    <property type="project" value="InterPro"/>
</dbReference>
<dbReference type="AlphaFoldDB" id="A0AB34I552"/>
<dbReference type="PANTHER" id="PTHR18956">
    <property type="entry name" value="HYALURONAN MEDIATED MOTILITY RECEPTOR"/>
    <property type="match status" value="1"/>
</dbReference>
<reference evidence="2 3" key="1">
    <citation type="submission" date="2022-11" db="EMBL/GenBank/DDBJ databases">
        <title>Whole genome sequence of Eschrichtius robustus ER-17-0199.</title>
        <authorList>
            <person name="Bruniche-Olsen A."/>
            <person name="Black A.N."/>
            <person name="Fields C.J."/>
            <person name="Walden K."/>
            <person name="Dewoody J.A."/>
        </authorList>
    </citation>
    <scope>NUCLEOTIDE SEQUENCE [LARGE SCALE GENOMIC DNA]</scope>
    <source>
        <strain evidence="2">ER-17-0199</strain>
        <tissue evidence="2">Blubber</tissue>
    </source>
</reference>
<accession>A0AB34I552</accession>
<organism evidence="2 3">
    <name type="scientific">Eschrichtius robustus</name>
    <name type="common">California gray whale</name>
    <name type="synonym">Eschrichtius gibbosus</name>
    <dbReference type="NCBI Taxonomy" id="9764"/>
    <lineage>
        <taxon>Eukaryota</taxon>
        <taxon>Metazoa</taxon>
        <taxon>Chordata</taxon>
        <taxon>Craniata</taxon>
        <taxon>Vertebrata</taxon>
        <taxon>Euteleostomi</taxon>
        <taxon>Mammalia</taxon>
        <taxon>Eutheria</taxon>
        <taxon>Laurasiatheria</taxon>
        <taxon>Artiodactyla</taxon>
        <taxon>Whippomorpha</taxon>
        <taxon>Cetacea</taxon>
        <taxon>Mysticeti</taxon>
        <taxon>Eschrichtiidae</taxon>
        <taxon>Eschrichtius</taxon>
    </lineage>
</organism>
<dbReference type="Proteomes" id="UP001159641">
    <property type="component" value="Unassembled WGS sequence"/>
</dbReference>
<evidence type="ECO:0008006" key="4">
    <source>
        <dbReference type="Google" id="ProtNLM"/>
    </source>
</evidence>
<name>A0AB34I552_ESCRO</name>
<gene>
    <name evidence="2" type="ORF">J1605_016948</name>
</gene>
<dbReference type="InterPro" id="IPR026203">
    <property type="entry name" value="IHABP"/>
</dbReference>
<feature type="region of interest" description="Disordered" evidence="1">
    <location>
        <begin position="1"/>
        <end position="84"/>
    </location>
</feature>
<evidence type="ECO:0000313" key="3">
    <source>
        <dbReference type="Proteomes" id="UP001159641"/>
    </source>
</evidence>
<evidence type="ECO:0000313" key="2">
    <source>
        <dbReference type="EMBL" id="KAJ8798065.1"/>
    </source>
</evidence>
<dbReference type="GO" id="GO:0016020">
    <property type="term" value="C:membrane"/>
    <property type="evidence" value="ECO:0007669"/>
    <property type="project" value="TreeGrafter"/>
</dbReference>
<evidence type="ECO:0000256" key="1">
    <source>
        <dbReference type="SAM" id="MobiDB-lite"/>
    </source>
</evidence>
<comment type="caution">
    <text evidence="2">The sequence shown here is derived from an EMBL/GenBank/DDBJ whole genome shotgun (WGS) entry which is preliminary data.</text>
</comment>
<keyword evidence="3" id="KW-1185">Reference proteome</keyword>
<proteinExistence type="predicted"/>
<dbReference type="Pfam" id="PF15905">
    <property type="entry name" value="HMMR_N"/>
    <property type="match status" value="1"/>
</dbReference>
<protein>
    <recommendedName>
        <fullName evidence="4">Hyaluronan mediated motility receptor</fullName>
    </recommendedName>
</protein>
<dbReference type="PANTHER" id="PTHR18956:SF6">
    <property type="entry name" value="HYALURONAN MEDIATED MOTILITY RECEPTOR"/>
    <property type="match status" value="1"/>
</dbReference>
<sequence>MSFSKAPLKRFNDPSGCAPSPGAYDVKTSEVLKGPVSFRKSQRFKNQKAESQQNLNVDKDTTLPASSRKVKTSGLKKESQKNEKDLKMLEKEIRVLVQERGAQDKRIQDLEAELEKMEAKLNAAVREKTSLSASNASLEKQLIELTRTNELLKSKVFEPHDNIYN</sequence>
<feature type="compositionally biased region" description="Basic and acidic residues" evidence="1">
    <location>
        <begin position="75"/>
        <end position="84"/>
    </location>
</feature>